<evidence type="ECO:0000313" key="3">
    <source>
        <dbReference type="RefSeq" id="XP_030535039.1"/>
    </source>
</evidence>
<feature type="region of interest" description="Disordered" evidence="1">
    <location>
        <begin position="136"/>
        <end position="187"/>
    </location>
</feature>
<feature type="region of interest" description="Disordered" evidence="1">
    <location>
        <begin position="99"/>
        <end position="118"/>
    </location>
</feature>
<gene>
    <name evidence="3" type="primary">LOC115744089</name>
</gene>
<keyword evidence="2" id="KW-1185">Reference proteome</keyword>
<feature type="compositionally biased region" description="Polar residues" evidence="1">
    <location>
        <begin position="138"/>
        <end position="147"/>
    </location>
</feature>
<dbReference type="RefSeq" id="XP_030535039.1">
    <property type="nucleotide sequence ID" value="XM_030679179.2"/>
</dbReference>
<feature type="compositionally biased region" description="Polar residues" evidence="1">
    <location>
        <begin position="154"/>
        <end position="173"/>
    </location>
</feature>
<organism evidence="2 3">
    <name type="scientific">Rhodamnia argentea</name>
    <dbReference type="NCBI Taxonomy" id="178133"/>
    <lineage>
        <taxon>Eukaryota</taxon>
        <taxon>Viridiplantae</taxon>
        <taxon>Streptophyta</taxon>
        <taxon>Embryophyta</taxon>
        <taxon>Tracheophyta</taxon>
        <taxon>Spermatophyta</taxon>
        <taxon>Magnoliopsida</taxon>
        <taxon>eudicotyledons</taxon>
        <taxon>Gunneridae</taxon>
        <taxon>Pentapetalae</taxon>
        <taxon>rosids</taxon>
        <taxon>malvids</taxon>
        <taxon>Myrtales</taxon>
        <taxon>Myrtaceae</taxon>
        <taxon>Myrtoideae</taxon>
        <taxon>Myrteae</taxon>
        <taxon>Australasian group</taxon>
        <taxon>Rhodamnia</taxon>
    </lineage>
</organism>
<dbReference type="PANTHER" id="PTHR33675:SF1">
    <property type="entry name" value="HOLOCARBOXYLASE SYNTHETASE"/>
    <property type="match status" value="1"/>
</dbReference>
<dbReference type="PANTHER" id="PTHR33675">
    <property type="entry name" value="NUCLEAR RECEPTOR FAMILY 2 GROUP C PROTEIN"/>
    <property type="match status" value="1"/>
</dbReference>
<accession>A0A8B8PJZ3</accession>
<reference evidence="3" key="1">
    <citation type="submission" date="2025-08" db="UniProtKB">
        <authorList>
            <consortium name="RefSeq"/>
        </authorList>
    </citation>
    <scope>IDENTIFICATION</scope>
    <source>
        <tissue evidence="3">Leaf</tissue>
    </source>
</reference>
<proteinExistence type="predicted"/>
<dbReference type="PIRSF" id="PIRSF009193">
    <property type="entry name" value="UCP009193"/>
    <property type="match status" value="1"/>
</dbReference>
<evidence type="ECO:0000313" key="2">
    <source>
        <dbReference type="Proteomes" id="UP000827889"/>
    </source>
</evidence>
<dbReference type="GeneID" id="115744089"/>
<protein>
    <submittedName>
        <fullName evidence="3">Uncharacterized protein LOC115744089 isoform X2</fullName>
    </submittedName>
</protein>
<evidence type="ECO:0000256" key="1">
    <source>
        <dbReference type="SAM" id="MobiDB-lite"/>
    </source>
</evidence>
<sequence length="187" mass="20387">MAKKRKSVASRLDEVDRSLYSSFCSAANSLSQLYTQAMNHQRLSFQSGERHALNELDYAADDAPMSPRPPPQHQNSQAAVHLANVGAPVSSNLFAPATIQGARSGNPDHQGKNPVFSNALSSPVRRSLQHYHLMQGGYNANTTSSGNAARHNETNNPHHQIRDNNPTSSNDTSMDMHAESPGQDSHY</sequence>
<dbReference type="Proteomes" id="UP000827889">
    <property type="component" value="Chromosome 11"/>
</dbReference>
<dbReference type="InterPro" id="IPR016549">
    <property type="entry name" value="UCP009193"/>
</dbReference>
<dbReference type="AlphaFoldDB" id="A0A8B8PJZ3"/>
<name>A0A8B8PJZ3_9MYRT</name>